<dbReference type="InterPro" id="IPR014748">
    <property type="entry name" value="Enoyl-CoA_hydra_C"/>
</dbReference>
<dbReference type="SUPFAM" id="SSF52096">
    <property type="entry name" value="ClpP/crotonase"/>
    <property type="match status" value="1"/>
</dbReference>
<accession>A0ABN6PQX1</accession>
<protein>
    <submittedName>
        <fullName evidence="3">Enoyl-CoA hydratase</fullName>
    </submittedName>
</protein>
<name>A0ABN6PQX1_9BURK</name>
<reference evidence="3" key="1">
    <citation type="submission" date="2022-04" db="EMBL/GenBank/DDBJ databases">
        <title>Whole genome sequence of Sphaerotilus sp. FB-5.</title>
        <authorList>
            <person name="Takeda M."/>
            <person name="Narihara S."/>
            <person name="Akimoto M."/>
            <person name="Akimoto R."/>
            <person name="Nishiyashiki S."/>
            <person name="Murakami T."/>
        </authorList>
    </citation>
    <scope>NUCLEOTIDE SEQUENCE</scope>
    <source>
        <strain evidence="3">FB-5</strain>
    </source>
</reference>
<dbReference type="Proteomes" id="UP001057498">
    <property type="component" value="Chromosome"/>
</dbReference>
<dbReference type="PANTHER" id="PTHR43802:SF1">
    <property type="entry name" value="IP11341P-RELATED"/>
    <property type="match status" value="1"/>
</dbReference>
<dbReference type="EMBL" id="AP025730">
    <property type="protein sequence ID" value="BDI06483.1"/>
    <property type="molecule type" value="Genomic_DNA"/>
</dbReference>
<dbReference type="Pfam" id="PF00378">
    <property type="entry name" value="ECH_1"/>
    <property type="match status" value="1"/>
</dbReference>
<dbReference type="Gene3D" id="3.90.226.10">
    <property type="entry name" value="2-enoyl-CoA Hydratase, Chain A, domain 1"/>
    <property type="match status" value="1"/>
</dbReference>
<dbReference type="NCBIfam" id="NF006013">
    <property type="entry name" value="PRK08150.1"/>
    <property type="match status" value="1"/>
</dbReference>
<evidence type="ECO:0000313" key="3">
    <source>
        <dbReference type="EMBL" id="BDI06483.1"/>
    </source>
</evidence>
<dbReference type="InterPro" id="IPR001753">
    <property type="entry name" value="Enoyl-CoA_hydra/iso"/>
</dbReference>
<dbReference type="Gene3D" id="1.10.12.10">
    <property type="entry name" value="Lyase 2-enoyl-coa Hydratase, Chain A, domain 2"/>
    <property type="match status" value="1"/>
</dbReference>
<sequence length="273" mass="29399">MSEALITYELDGPVALIGLNRPDKRNAINDALVDELNAAVQRAHEDANVIVLHGHGSNFCAGLDLAEALARASGKITPPRKRRRHNWHMVFDQIARGPIPVVAALHGAVVGGGLELATAAHVRVCDETAFFGLPEGQRGIFVGGGGTVRIQRVVGTTVMMDMMLTGRLLNPAEGLQEHIVRYVTPAGQALAKAKELAQRIAQNTIETNWKIVNVLPRIQDVSHDDGLFFEQLNSAMARPPEVEQRLREFVEGKAKPLVAKDEAKDAGAPGKGA</sequence>
<dbReference type="PROSITE" id="PS00166">
    <property type="entry name" value="ENOYL_COA_HYDRATASE"/>
    <property type="match status" value="1"/>
</dbReference>
<proteinExistence type="inferred from homology"/>
<keyword evidence="4" id="KW-1185">Reference proteome</keyword>
<dbReference type="CDD" id="cd06558">
    <property type="entry name" value="crotonase-like"/>
    <property type="match status" value="1"/>
</dbReference>
<dbReference type="InterPro" id="IPR018376">
    <property type="entry name" value="Enoyl-CoA_hyd/isom_CS"/>
</dbReference>
<evidence type="ECO:0000313" key="4">
    <source>
        <dbReference type="Proteomes" id="UP001057498"/>
    </source>
</evidence>
<dbReference type="RefSeq" id="WP_251969751.1">
    <property type="nucleotide sequence ID" value="NZ_AP025730.1"/>
</dbReference>
<comment type="similarity">
    <text evidence="1 2">Belongs to the enoyl-CoA hydratase/isomerase family.</text>
</comment>
<dbReference type="PANTHER" id="PTHR43802">
    <property type="entry name" value="ENOYL-COA HYDRATASE"/>
    <property type="match status" value="1"/>
</dbReference>
<dbReference type="InterPro" id="IPR029045">
    <property type="entry name" value="ClpP/crotonase-like_dom_sf"/>
</dbReference>
<evidence type="ECO:0000256" key="2">
    <source>
        <dbReference type="RuleBase" id="RU003707"/>
    </source>
</evidence>
<evidence type="ECO:0000256" key="1">
    <source>
        <dbReference type="ARBA" id="ARBA00005254"/>
    </source>
</evidence>
<organism evidence="3 4">
    <name type="scientific">Sphaerotilus microaerophilus</name>
    <dbReference type="NCBI Taxonomy" id="2914710"/>
    <lineage>
        <taxon>Bacteria</taxon>
        <taxon>Pseudomonadati</taxon>
        <taxon>Pseudomonadota</taxon>
        <taxon>Betaproteobacteria</taxon>
        <taxon>Burkholderiales</taxon>
        <taxon>Sphaerotilaceae</taxon>
        <taxon>Sphaerotilus</taxon>
    </lineage>
</organism>
<gene>
    <name evidence="3" type="primary">fad_1</name>
    <name evidence="3" type="ORF">CATMQ487_34530</name>
</gene>